<organism evidence="3 4">
    <name type="scientific">Streptomyces globisporus</name>
    <dbReference type="NCBI Taxonomy" id="1908"/>
    <lineage>
        <taxon>Bacteria</taxon>
        <taxon>Bacillati</taxon>
        <taxon>Actinomycetota</taxon>
        <taxon>Actinomycetes</taxon>
        <taxon>Kitasatosporales</taxon>
        <taxon>Streptomycetaceae</taxon>
        <taxon>Streptomyces</taxon>
    </lineage>
</organism>
<dbReference type="InterPro" id="IPR009003">
    <property type="entry name" value="Peptidase_S1_PA"/>
</dbReference>
<dbReference type="AlphaFoldDB" id="A0A423V0B4"/>
<reference evidence="3 4" key="1">
    <citation type="submission" date="2018-08" db="EMBL/GenBank/DDBJ databases">
        <title>Streptomyces globisporus 1912-4Crt, whole genome shotgun sequence.</title>
        <authorList>
            <person name="Matselyukh B."/>
        </authorList>
    </citation>
    <scope>NUCLEOTIDE SEQUENCE [LARGE SCALE GENOMIC DNA]</scope>
    <source>
        <strain evidence="3 4">1912-4Crt</strain>
    </source>
</reference>
<evidence type="ECO:0000313" key="4">
    <source>
        <dbReference type="Proteomes" id="UP000285596"/>
    </source>
</evidence>
<gene>
    <name evidence="3" type="ORF">D3105_13650</name>
</gene>
<protein>
    <recommendedName>
        <fullName evidence="2">vWA-MoxR associated protein C-terminal domain-containing protein</fullName>
    </recommendedName>
</protein>
<feature type="domain" description="vWA-MoxR associated protein C-terminal" evidence="2">
    <location>
        <begin position="488"/>
        <end position="713"/>
    </location>
</feature>
<accession>A0A423V0B4</accession>
<dbReference type="InterPro" id="IPR045450">
    <property type="entry name" value="VMAP_C"/>
</dbReference>
<evidence type="ECO:0000256" key="1">
    <source>
        <dbReference type="SAM" id="MobiDB-lite"/>
    </source>
</evidence>
<dbReference type="EMBL" id="QWFA01000059">
    <property type="protein sequence ID" value="ROV68009.1"/>
    <property type="molecule type" value="Genomic_DNA"/>
</dbReference>
<evidence type="ECO:0000313" key="3">
    <source>
        <dbReference type="EMBL" id="ROV68009.1"/>
    </source>
</evidence>
<dbReference type="SUPFAM" id="SSF50494">
    <property type="entry name" value="Trypsin-like serine proteases"/>
    <property type="match status" value="1"/>
</dbReference>
<dbReference type="Pfam" id="PF20028">
    <property type="entry name" value="VMAP-C"/>
    <property type="match status" value="1"/>
</dbReference>
<comment type="caution">
    <text evidence="3">The sequence shown here is derived from an EMBL/GenBank/DDBJ whole genome shotgun (WGS) entry which is preliminary data.</text>
</comment>
<evidence type="ECO:0000259" key="2">
    <source>
        <dbReference type="Pfam" id="PF20028"/>
    </source>
</evidence>
<sequence length="732" mass="79319">MRGRGDRDASDRDAARLSLVSVLSSGTARVVGSGVYLGRRQLLTCAHVVNEALGRTMFARRAPEDASLRVRFPCLPEGPALPARLVAWKAAHRAGAPDIPVVLGEPLWGGDLAVLELAVEPAAPAAAASWRYMDRGQEVRAWYGDGSSFTYADSSVGSVQHDHGFVDGAPRGAAIGPGYSGGPLWCDKEQASVGLVLGVMSPPDGPFRGENVLRRAIVAPWQAVERFLDTTEIPAGPAHGDTGRPSGAVAPVLRHKLHTVVLNLLPDEDQRLRHTHRVLSALGLPGGSGADASVAALVELVLTQPRAAAVLTDELPRALRETALKLLSLCRGALVPGILTPLELASLLALLDGEPGRLLEEAARDALVNTTFWDEPLEARRGEPDDAVRHLVLALENYWGDSGSTDTPHRVPALLTAVEYVAALTAPAQRDELREWVAAVAARIGVHESVLLSRRTDAEDWAHVRRARTTPAEPRLTVQLTRSPSGGHLCTVWYDPGTGEDGVVRQVLADDEPRGPQEVARLVQDILLREVPAAVRVRRSPLVEFVVEPEDLDLPVDRWDDGDTDGGFPSVLGVEYAVVVRCPELRTQSLKRLRAWEARSVGFPAGAFTRLMPEHSEPEHVYRLLHQDQQTGRLAIGCSPEHRPRLQVVCLAQGIPVALWDRNDSPRRIDQLTALMLNGHPRSLPERVRAHRARTPGSAGEEAVAPVLVWDDASRTPPEPYWSDPSWEDATS</sequence>
<dbReference type="Proteomes" id="UP000285596">
    <property type="component" value="Unassembled WGS sequence"/>
</dbReference>
<name>A0A423V0B4_STRGL</name>
<feature type="region of interest" description="Disordered" evidence="1">
    <location>
        <begin position="713"/>
        <end position="732"/>
    </location>
</feature>
<dbReference type="Pfam" id="PF13365">
    <property type="entry name" value="Trypsin_2"/>
    <property type="match status" value="1"/>
</dbReference>
<proteinExistence type="predicted"/>